<evidence type="ECO:0000313" key="2">
    <source>
        <dbReference type="EMBL" id="MCM8557633.1"/>
    </source>
</evidence>
<dbReference type="InterPro" id="IPR021395">
    <property type="entry name" value="DUF3035"/>
</dbReference>
<accession>A0A9X2J1U8</accession>
<dbReference type="EMBL" id="JAMSHT010000001">
    <property type="protein sequence ID" value="MCM8557633.1"/>
    <property type="molecule type" value="Genomic_DNA"/>
</dbReference>
<dbReference type="Pfam" id="PF11233">
    <property type="entry name" value="DUF3035"/>
    <property type="match status" value="1"/>
</dbReference>
<dbReference type="PROSITE" id="PS51257">
    <property type="entry name" value="PROKAR_LIPOPROTEIN"/>
    <property type="match status" value="1"/>
</dbReference>
<keyword evidence="3" id="KW-1185">Reference proteome</keyword>
<feature type="signal peptide" evidence="1">
    <location>
        <begin position="1"/>
        <end position="22"/>
    </location>
</feature>
<dbReference type="Proteomes" id="UP001155128">
    <property type="component" value="Unassembled WGS sequence"/>
</dbReference>
<feature type="chain" id="PRO_5040747141" evidence="1">
    <location>
        <begin position="23"/>
        <end position="131"/>
    </location>
</feature>
<evidence type="ECO:0000256" key="1">
    <source>
        <dbReference type="SAM" id="SignalP"/>
    </source>
</evidence>
<proteinExistence type="predicted"/>
<dbReference type="AlphaFoldDB" id="A0A9X2J1U8"/>
<evidence type="ECO:0000313" key="3">
    <source>
        <dbReference type="Proteomes" id="UP001155128"/>
    </source>
</evidence>
<gene>
    <name evidence="2" type="ORF">NDO55_07340</name>
</gene>
<protein>
    <submittedName>
        <fullName evidence="2">DUF3035 domain-containing protein</fullName>
    </submittedName>
</protein>
<dbReference type="RefSeq" id="WP_252113856.1">
    <property type="nucleotide sequence ID" value="NZ_JAMSHT010000001.1"/>
</dbReference>
<reference evidence="2" key="1">
    <citation type="submission" date="2022-06" db="EMBL/GenBank/DDBJ databases">
        <title>Sphingomicrobium sedimins sp. nov., a marine bacterium isolated from tidal flat.</title>
        <authorList>
            <person name="Kim C.-H."/>
            <person name="Yoo Y."/>
            <person name="Kim J.-J."/>
        </authorList>
    </citation>
    <scope>NUCLEOTIDE SEQUENCE</scope>
    <source>
        <strain evidence="2">GRR-S6-50</strain>
    </source>
</reference>
<keyword evidence="1" id="KW-0732">Signal</keyword>
<comment type="caution">
    <text evidence="2">The sequence shown here is derived from an EMBL/GenBank/DDBJ whole genome shotgun (WGS) entry which is preliminary data.</text>
</comment>
<name>A0A9X2J1U8_9SPHN</name>
<organism evidence="2 3">
    <name type="scientific">Sphingomicrobium sediminis</name>
    <dbReference type="NCBI Taxonomy" id="2950949"/>
    <lineage>
        <taxon>Bacteria</taxon>
        <taxon>Pseudomonadati</taxon>
        <taxon>Pseudomonadota</taxon>
        <taxon>Alphaproteobacteria</taxon>
        <taxon>Sphingomonadales</taxon>
        <taxon>Sphingomonadaceae</taxon>
        <taxon>Sphingomicrobium</taxon>
    </lineage>
</organism>
<sequence>MRKTLILVAACGTLAACGGAQGSLDEFAVTRNAPLIIPPDYTLEPPRAGTVSTSAGEAQSQALEALFGGPAPRSPGERAVIQGASEGTIPLDARSTAGDPGTRVVDKGTTTQTILAAPAGDGQDAQAETPQ</sequence>